<dbReference type="EMBL" id="BKAJ01000033">
    <property type="protein sequence ID" value="GEP55116.1"/>
    <property type="molecule type" value="Genomic_DNA"/>
</dbReference>
<evidence type="ECO:0000256" key="2">
    <source>
        <dbReference type="SAM" id="SignalP"/>
    </source>
</evidence>
<evidence type="ECO:0000313" key="4">
    <source>
        <dbReference type="EMBL" id="GEP55116.1"/>
    </source>
</evidence>
<dbReference type="InterPro" id="IPR036366">
    <property type="entry name" value="PGBDSf"/>
</dbReference>
<dbReference type="InterPro" id="IPR002477">
    <property type="entry name" value="Peptidoglycan-bd-like"/>
</dbReference>
<accession>A0A512N803</accession>
<dbReference type="Gene3D" id="1.10.101.10">
    <property type="entry name" value="PGBD-like superfamily/PGBD"/>
    <property type="match status" value="1"/>
</dbReference>
<dbReference type="Pfam" id="PF00656">
    <property type="entry name" value="Peptidase_C14"/>
    <property type="match status" value="1"/>
</dbReference>
<dbReference type="Proteomes" id="UP000321058">
    <property type="component" value="Unassembled WGS sequence"/>
</dbReference>
<organism evidence="4 5">
    <name type="scientific">Reyranella soli</name>
    <dbReference type="NCBI Taxonomy" id="1230389"/>
    <lineage>
        <taxon>Bacteria</taxon>
        <taxon>Pseudomonadati</taxon>
        <taxon>Pseudomonadota</taxon>
        <taxon>Alphaproteobacteria</taxon>
        <taxon>Hyphomicrobiales</taxon>
        <taxon>Reyranellaceae</taxon>
        <taxon>Reyranella</taxon>
    </lineage>
</organism>
<dbReference type="PANTHER" id="PTHR22576">
    <property type="entry name" value="MUCOSA ASSOCIATED LYMPHOID TISSUE LYMPHOMA TRANSLOCATION PROTEIN 1/PARACASPASE"/>
    <property type="match status" value="1"/>
</dbReference>
<evidence type="ECO:0000256" key="1">
    <source>
        <dbReference type="SAM" id="MobiDB-lite"/>
    </source>
</evidence>
<dbReference type="InterPro" id="IPR011600">
    <property type="entry name" value="Pept_C14_caspase"/>
</dbReference>
<dbReference type="PROSITE" id="PS50208">
    <property type="entry name" value="CASPASE_P20"/>
    <property type="match status" value="1"/>
</dbReference>
<dbReference type="InterPro" id="IPR052039">
    <property type="entry name" value="Caspase-related_regulators"/>
</dbReference>
<gene>
    <name evidence="4" type="ORF">RSO01_22820</name>
</gene>
<dbReference type="SUPFAM" id="SSF52129">
    <property type="entry name" value="Caspase-like"/>
    <property type="match status" value="1"/>
</dbReference>
<feature type="signal peptide" evidence="2">
    <location>
        <begin position="1"/>
        <end position="24"/>
    </location>
</feature>
<sequence>MRACLVTVLAGFAGFCWNTSPAQSQPLRTALIVANAQYADLPPLPRCTASAALVRDALKAKGFEVVERSDVRRGEFDAAIGSLAKRTTASPPSVAVLYYCGYAREFNGRPFLLPAAANITRDNDVLTQGLIAKSLVDSLARVGDSSGVVLLDGFQPPETQATGLAKLGEQIQPGSFAVIGTNNDAAAPGPTATAQALRGQLTGDELSVEKFVAGMRAELAKGGAGTAFFVAATGKPAFLIGGKPLPPPPAPPPPPVAVAPPPPAPAPTPSPPPAAPAPAPPQQVMVDEDRMSDQDRRQVQVALATLGYYSGRIDATFGPETRAAIRRYQFEIKGEMTGRLTGEQATKLVNSVR</sequence>
<keyword evidence="2" id="KW-0732">Signal</keyword>
<proteinExistence type="predicted"/>
<evidence type="ECO:0000313" key="5">
    <source>
        <dbReference type="Proteomes" id="UP000321058"/>
    </source>
</evidence>
<dbReference type="RefSeq" id="WP_147149210.1">
    <property type="nucleotide sequence ID" value="NZ_BKAJ01000033.1"/>
</dbReference>
<dbReference type="AlphaFoldDB" id="A0A512N803"/>
<protein>
    <recommendedName>
        <fullName evidence="3">Caspase family p20 domain-containing protein</fullName>
    </recommendedName>
</protein>
<dbReference type="InterPro" id="IPR001309">
    <property type="entry name" value="Pept_C14_p20"/>
</dbReference>
<name>A0A512N803_9HYPH</name>
<feature type="chain" id="PRO_5021990276" description="Caspase family p20 domain-containing protein" evidence="2">
    <location>
        <begin position="25"/>
        <end position="353"/>
    </location>
</feature>
<dbReference type="PANTHER" id="PTHR22576:SF37">
    <property type="entry name" value="MUCOSA-ASSOCIATED LYMPHOID TISSUE LYMPHOMA TRANSLOCATION PROTEIN 1"/>
    <property type="match status" value="1"/>
</dbReference>
<feature type="domain" description="Caspase family p20" evidence="3">
    <location>
        <begin position="26"/>
        <end position="105"/>
    </location>
</feature>
<dbReference type="GO" id="GO:0006508">
    <property type="term" value="P:proteolysis"/>
    <property type="evidence" value="ECO:0007669"/>
    <property type="project" value="InterPro"/>
</dbReference>
<evidence type="ECO:0000259" key="3">
    <source>
        <dbReference type="PROSITE" id="PS50208"/>
    </source>
</evidence>
<dbReference type="GO" id="GO:0004197">
    <property type="term" value="F:cysteine-type endopeptidase activity"/>
    <property type="evidence" value="ECO:0007669"/>
    <property type="project" value="InterPro"/>
</dbReference>
<dbReference type="Pfam" id="PF01471">
    <property type="entry name" value="PG_binding_1"/>
    <property type="match status" value="1"/>
</dbReference>
<dbReference type="OrthoDB" id="7283865at2"/>
<comment type="caution">
    <text evidence="4">The sequence shown here is derived from an EMBL/GenBank/DDBJ whole genome shotgun (WGS) entry which is preliminary data.</text>
</comment>
<reference evidence="4 5" key="1">
    <citation type="submission" date="2019-07" db="EMBL/GenBank/DDBJ databases">
        <title>Whole genome shotgun sequence of Reyranella soli NBRC 108950.</title>
        <authorList>
            <person name="Hosoyama A."/>
            <person name="Uohara A."/>
            <person name="Ohji S."/>
            <person name="Ichikawa N."/>
        </authorList>
    </citation>
    <scope>NUCLEOTIDE SEQUENCE [LARGE SCALE GENOMIC DNA]</scope>
    <source>
        <strain evidence="4 5">NBRC 108950</strain>
    </source>
</reference>
<feature type="region of interest" description="Disordered" evidence="1">
    <location>
        <begin position="242"/>
        <end position="282"/>
    </location>
</feature>
<dbReference type="SUPFAM" id="SSF47090">
    <property type="entry name" value="PGBD-like"/>
    <property type="match status" value="1"/>
</dbReference>
<feature type="compositionally biased region" description="Pro residues" evidence="1">
    <location>
        <begin position="244"/>
        <end position="281"/>
    </location>
</feature>
<dbReference type="InterPro" id="IPR029030">
    <property type="entry name" value="Caspase-like_dom_sf"/>
</dbReference>
<dbReference type="Gene3D" id="3.40.50.1460">
    <property type="match status" value="1"/>
</dbReference>
<dbReference type="InterPro" id="IPR036365">
    <property type="entry name" value="PGBD-like_sf"/>
</dbReference>
<keyword evidence="5" id="KW-1185">Reference proteome</keyword>